<feature type="region of interest" description="Disordered" evidence="5">
    <location>
        <begin position="1"/>
        <end position="43"/>
    </location>
</feature>
<gene>
    <name evidence="7" type="ORF">HIM_08647</name>
</gene>
<keyword evidence="4" id="KW-0418">Kinase</keyword>
<dbReference type="PROSITE" id="PS00107">
    <property type="entry name" value="PROTEIN_KINASE_ATP"/>
    <property type="match status" value="1"/>
</dbReference>
<dbReference type="AlphaFoldDB" id="A0A0F7ZY72"/>
<feature type="binding site" evidence="3">
    <location>
        <position position="89"/>
    </location>
    <ligand>
        <name>ATP</name>
        <dbReference type="ChEBI" id="CHEBI:30616"/>
    </ligand>
</feature>
<dbReference type="GO" id="GO:0005524">
    <property type="term" value="F:ATP binding"/>
    <property type="evidence" value="ECO:0007669"/>
    <property type="project" value="UniProtKB-UniRule"/>
</dbReference>
<keyword evidence="8" id="KW-1185">Reference proteome</keyword>
<dbReference type="OrthoDB" id="10252171at2759"/>
<evidence type="ECO:0000256" key="2">
    <source>
        <dbReference type="ARBA" id="ARBA00022840"/>
    </source>
</evidence>
<keyword evidence="1 3" id="KW-0547">Nucleotide-binding</keyword>
<dbReference type="InterPro" id="IPR052751">
    <property type="entry name" value="Plant_MAPKKK"/>
</dbReference>
<reference evidence="7 8" key="1">
    <citation type="journal article" date="2014" name="Genome Biol. Evol.">
        <title>Comparative genomics and transcriptomics analyses reveal divergent lifestyle features of nematode endoparasitic fungus Hirsutella minnesotensis.</title>
        <authorList>
            <person name="Lai Y."/>
            <person name="Liu K."/>
            <person name="Zhang X."/>
            <person name="Zhang X."/>
            <person name="Li K."/>
            <person name="Wang N."/>
            <person name="Shu C."/>
            <person name="Wu Y."/>
            <person name="Wang C."/>
            <person name="Bushley K.E."/>
            <person name="Xiang M."/>
            <person name="Liu X."/>
        </authorList>
    </citation>
    <scope>NUCLEOTIDE SEQUENCE [LARGE SCALE GENOMIC DNA]</scope>
    <source>
        <strain evidence="7 8">3608</strain>
    </source>
</reference>
<name>A0A0F7ZY72_9HYPO</name>
<dbReference type="PROSITE" id="PS00108">
    <property type="entry name" value="PROTEIN_KINASE_ST"/>
    <property type="match status" value="1"/>
</dbReference>
<dbReference type="Proteomes" id="UP000054481">
    <property type="component" value="Unassembled WGS sequence"/>
</dbReference>
<proteinExistence type="inferred from homology"/>
<protein>
    <recommendedName>
        <fullName evidence="6">Protein kinase domain-containing protein</fullName>
    </recommendedName>
</protein>
<evidence type="ECO:0000313" key="7">
    <source>
        <dbReference type="EMBL" id="KJZ71967.1"/>
    </source>
</evidence>
<dbReference type="PANTHER" id="PTHR48011">
    <property type="entry name" value="CCR4-NOT TRANSCRIPTIONAL COMPLEX SUBUNIT CAF120-RELATED"/>
    <property type="match status" value="1"/>
</dbReference>
<dbReference type="GO" id="GO:0004674">
    <property type="term" value="F:protein serine/threonine kinase activity"/>
    <property type="evidence" value="ECO:0007669"/>
    <property type="project" value="UniProtKB-KW"/>
</dbReference>
<evidence type="ECO:0000313" key="8">
    <source>
        <dbReference type="Proteomes" id="UP000054481"/>
    </source>
</evidence>
<evidence type="ECO:0000256" key="4">
    <source>
        <dbReference type="RuleBase" id="RU000304"/>
    </source>
</evidence>
<dbReference type="PROSITE" id="PS50011">
    <property type="entry name" value="PROTEIN_KINASE_DOM"/>
    <property type="match status" value="1"/>
</dbReference>
<dbReference type="InterPro" id="IPR017441">
    <property type="entry name" value="Protein_kinase_ATP_BS"/>
</dbReference>
<dbReference type="EMBL" id="KQ030556">
    <property type="protein sequence ID" value="KJZ71967.1"/>
    <property type="molecule type" value="Genomic_DNA"/>
</dbReference>
<dbReference type="SMART" id="SM00220">
    <property type="entry name" value="S_TKc"/>
    <property type="match status" value="1"/>
</dbReference>
<dbReference type="InterPro" id="IPR000719">
    <property type="entry name" value="Prot_kinase_dom"/>
</dbReference>
<sequence>MHRRQQPARAPADASWPSEASYGGKDDENNNSGGADASGWTDEDEARAVVANRGMATDKYVRGSQLGIGGWSRVYKVRRVADGRVLAGKASEALGMMRREADILKSLKHEHILKFTDWHEEAGNPAATLLVAELCAHGTLQTRIDQATPSMAREEILLVVRQVGEALAHIHGRQLYHTDVKPKNILIRGLRPMSAVLADCGDVRGTEPTRRRGGPMRGTHSYHSPEMVRHQKHIGPGDDVWALGVTLLSMAAQLPPLPRTNDEIKAYPGRCASHARALLELNPGHGLVRLLASMLDEDVGQRASAERCAAEAARVLAMDDEERGEGTGVLGIQAPTGFRPVSFW</sequence>
<dbReference type="PANTHER" id="PTHR48011:SF4">
    <property type="entry name" value="MITOGEN-ACTIVATED PROTEIN KINASE KINASE KINASE 19"/>
    <property type="match status" value="1"/>
</dbReference>
<keyword evidence="4" id="KW-0723">Serine/threonine-protein kinase</keyword>
<keyword evidence="2 3" id="KW-0067">ATP-binding</keyword>
<feature type="domain" description="Protein kinase" evidence="6">
    <location>
        <begin position="60"/>
        <end position="316"/>
    </location>
</feature>
<evidence type="ECO:0000256" key="1">
    <source>
        <dbReference type="ARBA" id="ARBA00022741"/>
    </source>
</evidence>
<dbReference type="GO" id="GO:0007165">
    <property type="term" value="P:signal transduction"/>
    <property type="evidence" value="ECO:0007669"/>
    <property type="project" value="TreeGrafter"/>
</dbReference>
<organism evidence="7 8">
    <name type="scientific">Hirsutella minnesotensis 3608</name>
    <dbReference type="NCBI Taxonomy" id="1043627"/>
    <lineage>
        <taxon>Eukaryota</taxon>
        <taxon>Fungi</taxon>
        <taxon>Dikarya</taxon>
        <taxon>Ascomycota</taxon>
        <taxon>Pezizomycotina</taxon>
        <taxon>Sordariomycetes</taxon>
        <taxon>Hypocreomycetidae</taxon>
        <taxon>Hypocreales</taxon>
        <taxon>Ophiocordycipitaceae</taxon>
        <taxon>Hirsutella</taxon>
    </lineage>
</organism>
<dbReference type="SUPFAM" id="SSF56112">
    <property type="entry name" value="Protein kinase-like (PK-like)"/>
    <property type="match status" value="1"/>
</dbReference>
<accession>A0A0F7ZY72</accession>
<evidence type="ECO:0000259" key="6">
    <source>
        <dbReference type="PROSITE" id="PS50011"/>
    </source>
</evidence>
<dbReference type="CDD" id="cd00180">
    <property type="entry name" value="PKc"/>
    <property type="match status" value="1"/>
</dbReference>
<dbReference type="InterPro" id="IPR011009">
    <property type="entry name" value="Kinase-like_dom_sf"/>
</dbReference>
<feature type="region of interest" description="Disordered" evidence="5">
    <location>
        <begin position="203"/>
        <end position="223"/>
    </location>
</feature>
<keyword evidence="4" id="KW-0808">Transferase</keyword>
<comment type="similarity">
    <text evidence="4">Belongs to the protein kinase superfamily.</text>
</comment>
<evidence type="ECO:0000256" key="5">
    <source>
        <dbReference type="SAM" id="MobiDB-lite"/>
    </source>
</evidence>
<dbReference type="InterPro" id="IPR008271">
    <property type="entry name" value="Ser/Thr_kinase_AS"/>
</dbReference>
<evidence type="ECO:0000256" key="3">
    <source>
        <dbReference type="PROSITE-ProRule" id="PRU10141"/>
    </source>
</evidence>
<dbReference type="Pfam" id="PF00069">
    <property type="entry name" value="Pkinase"/>
    <property type="match status" value="1"/>
</dbReference>
<dbReference type="Gene3D" id="1.10.510.10">
    <property type="entry name" value="Transferase(Phosphotransferase) domain 1"/>
    <property type="match status" value="1"/>
</dbReference>